<organism evidence="2">
    <name type="scientific">Sphingomonas sp. NS2</name>
    <dbReference type="NCBI Taxonomy" id="908605"/>
    <lineage>
        <taxon>Bacteria</taxon>
        <taxon>Pseudomonadati</taxon>
        <taxon>Pseudomonadota</taxon>
        <taxon>Alphaproteobacteria</taxon>
        <taxon>Sphingomonadales</taxon>
        <taxon>Sphingomonadaceae</taxon>
        <taxon>Sphingomonas</taxon>
    </lineage>
</organism>
<reference evidence="2" key="1">
    <citation type="submission" date="2014-06" db="EMBL/GenBank/DDBJ databases">
        <title>Molecular and ecological studies on carbamate pesticide degrading bacteria isolated from agricultural soils.</title>
        <authorList>
            <person name="Kim D.-U."/>
            <person name="Ka J.-O."/>
        </authorList>
    </citation>
    <scope>NUCLEOTIDE SEQUENCE</scope>
    <source>
        <strain evidence="2">NS2</strain>
        <plasmid evidence="2">201</plasmid>
    </source>
</reference>
<geneLocation type="plasmid" evidence="2">
    <name>201</name>
</geneLocation>
<dbReference type="EMBL" id="KM017070">
    <property type="protein sequence ID" value="AJW29341.1"/>
    <property type="molecule type" value="Genomic_DNA"/>
</dbReference>
<evidence type="ECO:0000259" key="1">
    <source>
        <dbReference type="Pfam" id="PF08401"/>
    </source>
</evidence>
<dbReference type="InterPro" id="IPR013610">
    <property type="entry name" value="ArdC_N"/>
</dbReference>
<dbReference type="AlphaFoldDB" id="A0A0D4ZZH6"/>
<sequence length="117" mass="12948">MARNNKTARSNVERADIYQEVTDQIIALLEQGVRPWSPSWASGSASLPLRTCGAHYQGINILLLWAQSMARGYANPTWMTFKKALLGWTAPNGIAMCQSECVARLNQGSRPWSKLPA</sequence>
<feature type="domain" description="N-terminal" evidence="1">
    <location>
        <begin position="16"/>
        <end position="84"/>
    </location>
</feature>
<protein>
    <submittedName>
        <fullName evidence="2">Antirestriction protein</fullName>
    </submittedName>
</protein>
<accession>A0A0D4ZZH6</accession>
<dbReference type="Pfam" id="PF08401">
    <property type="entry name" value="ArdcN"/>
    <property type="match status" value="1"/>
</dbReference>
<name>A0A0D4ZZH6_9SPHN</name>
<proteinExistence type="predicted"/>
<gene>
    <name evidence="2" type="ORF">plasmid201_153</name>
</gene>
<evidence type="ECO:0000313" key="2">
    <source>
        <dbReference type="EMBL" id="AJW29341.1"/>
    </source>
</evidence>
<dbReference type="GO" id="GO:0003697">
    <property type="term" value="F:single-stranded DNA binding"/>
    <property type="evidence" value="ECO:0007669"/>
    <property type="project" value="InterPro"/>
</dbReference>
<keyword evidence="2" id="KW-0614">Plasmid</keyword>